<protein>
    <recommendedName>
        <fullName evidence="1">DUF3870 domain-containing protein</fullName>
    </recommendedName>
</protein>
<reference evidence="4" key="1">
    <citation type="submission" date="2016-10" db="EMBL/GenBank/DDBJ databases">
        <authorList>
            <person name="Varghese N."/>
        </authorList>
    </citation>
    <scope>NUCLEOTIDE SEQUENCE [LARGE SCALE GENOMIC DNA]</scope>
    <source>
        <strain evidence="4">DSM 12489</strain>
    </source>
</reference>
<dbReference type="AlphaFoldDB" id="A0A1H2Y191"/>
<gene>
    <name evidence="2" type="ORF">Heshes_21480</name>
    <name evidence="3" type="ORF">SAMN04489725_12625</name>
</gene>
<dbReference type="STRING" id="89784.SAMN04489725_12625"/>
<organism evidence="3 4">
    <name type="scientific">Alicyclobacillus hesperidum</name>
    <dbReference type="NCBI Taxonomy" id="89784"/>
    <lineage>
        <taxon>Bacteria</taxon>
        <taxon>Bacillati</taxon>
        <taxon>Bacillota</taxon>
        <taxon>Bacilli</taxon>
        <taxon>Bacillales</taxon>
        <taxon>Alicyclobacillaceae</taxon>
        <taxon>Alicyclobacillus</taxon>
    </lineage>
</organism>
<dbReference type="RefSeq" id="WP_040289159.1">
    <property type="nucleotide sequence ID" value="NZ_BSRA01000012.1"/>
</dbReference>
<evidence type="ECO:0000259" key="1">
    <source>
        <dbReference type="Pfam" id="PF12986"/>
    </source>
</evidence>
<evidence type="ECO:0000313" key="4">
    <source>
        <dbReference type="Proteomes" id="UP000182589"/>
    </source>
</evidence>
<accession>A0A1H2Y191</accession>
<dbReference type="EMBL" id="FNOJ01000026">
    <property type="protein sequence ID" value="SDW98745.1"/>
    <property type="molecule type" value="Genomic_DNA"/>
</dbReference>
<evidence type="ECO:0000313" key="2">
    <source>
        <dbReference type="EMBL" id="GLV14464.1"/>
    </source>
</evidence>
<keyword evidence="4" id="KW-1185">Reference proteome</keyword>
<dbReference type="Pfam" id="PF12986">
    <property type="entry name" value="DUF3870"/>
    <property type="match status" value="1"/>
</dbReference>
<dbReference type="Proteomes" id="UP001157137">
    <property type="component" value="Unassembled WGS sequence"/>
</dbReference>
<dbReference type="EMBL" id="BSRA01000012">
    <property type="protein sequence ID" value="GLV14464.1"/>
    <property type="molecule type" value="Genomic_DNA"/>
</dbReference>
<reference evidence="3" key="2">
    <citation type="submission" date="2016-10" db="EMBL/GenBank/DDBJ databases">
        <authorList>
            <person name="de Groot N.N."/>
        </authorList>
    </citation>
    <scope>NUCLEOTIDE SEQUENCE [LARGE SCALE GENOMIC DNA]</scope>
    <source>
        <strain evidence="3">DSM 12489</strain>
    </source>
</reference>
<dbReference type="Proteomes" id="UP000182589">
    <property type="component" value="Unassembled WGS sequence"/>
</dbReference>
<dbReference type="InterPro" id="IPR024617">
    <property type="entry name" value="DUF3870"/>
</dbReference>
<name>A0A1H2Y191_9BACL</name>
<proteinExistence type="predicted"/>
<evidence type="ECO:0000313" key="3">
    <source>
        <dbReference type="EMBL" id="SDW98745.1"/>
    </source>
</evidence>
<feature type="domain" description="DUF3870" evidence="1">
    <location>
        <begin position="8"/>
        <end position="100"/>
    </location>
</feature>
<sequence>MGLVTTAFLAGHGKLPVGSAAKTAFDTLAVVVEIETRRGVILKAECTLATQLGRDFVCGLLRGWSLDDGVEPMIQQVKLHYHGAAKAAIIAALKDLEAEYARQVDA</sequence>
<reference evidence="2" key="3">
    <citation type="submission" date="2023-02" db="EMBL/GenBank/DDBJ databases">
        <title>Proposal of a novel subspecies: Alicyclobacillus hesperidum subspecies aegle.</title>
        <authorList>
            <person name="Goto K."/>
            <person name="Fujii T."/>
            <person name="Yasui K."/>
            <person name="Mochida K."/>
            <person name="Kato-Tanaka Y."/>
            <person name="Morohoshi S."/>
            <person name="An S.Y."/>
            <person name="Kasai H."/>
            <person name="Yokota A."/>
        </authorList>
    </citation>
    <scope>NUCLEOTIDE SEQUENCE</scope>
    <source>
        <strain evidence="2">DSM 12766</strain>
    </source>
</reference>